<dbReference type="EMBL" id="JAODUO010000527">
    <property type="protein sequence ID" value="KAK2178820.1"/>
    <property type="molecule type" value="Genomic_DNA"/>
</dbReference>
<keyword evidence="3 6" id="KW-0812">Transmembrane</keyword>
<dbReference type="AlphaFoldDB" id="A0AAD9KWV9"/>
<name>A0AAD9KWV9_RIDPI</name>
<dbReference type="Proteomes" id="UP001209878">
    <property type="component" value="Unassembled WGS sequence"/>
</dbReference>
<gene>
    <name evidence="8" type="ORF">NP493_527g01042</name>
</gene>
<dbReference type="PANTHER" id="PTHR12050">
    <property type="entry name" value="LEPTIN RECEPTOR-RELATED"/>
    <property type="match status" value="1"/>
</dbReference>
<keyword evidence="7" id="KW-0732">Signal</keyword>
<evidence type="ECO:0000313" key="8">
    <source>
        <dbReference type="EMBL" id="KAK2178820.1"/>
    </source>
</evidence>
<comment type="caution">
    <text evidence="8">The sequence shown here is derived from an EMBL/GenBank/DDBJ whole genome shotgun (WGS) entry which is preliminary data.</text>
</comment>
<evidence type="ECO:0000256" key="2">
    <source>
        <dbReference type="ARBA" id="ARBA00005645"/>
    </source>
</evidence>
<comment type="subcellular location">
    <subcellularLocation>
        <location evidence="1">Membrane</location>
        <topology evidence="1">Multi-pass membrane protein</topology>
    </subcellularLocation>
</comment>
<accession>A0AAD9KWV9</accession>
<reference evidence="8" key="1">
    <citation type="journal article" date="2023" name="Mol. Biol. Evol.">
        <title>Third-Generation Sequencing Reveals the Adaptive Role of the Epigenome in Three Deep-Sea Polychaetes.</title>
        <authorList>
            <person name="Perez M."/>
            <person name="Aroh O."/>
            <person name="Sun Y."/>
            <person name="Lan Y."/>
            <person name="Juniper S.K."/>
            <person name="Young C.R."/>
            <person name="Angers B."/>
            <person name="Qian P.Y."/>
        </authorList>
    </citation>
    <scope>NUCLEOTIDE SEQUENCE</scope>
    <source>
        <strain evidence="8">R07B-5</strain>
    </source>
</reference>
<comment type="similarity">
    <text evidence="2">Belongs to the OB-RGRP/VPS55 family.</text>
</comment>
<evidence type="ECO:0000313" key="9">
    <source>
        <dbReference type="Proteomes" id="UP001209878"/>
    </source>
</evidence>
<feature type="signal peptide" evidence="7">
    <location>
        <begin position="1"/>
        <end position="17"/>
    </location>
</feature>
<feature type="transmembrane region" description="Helical" evidence="6">
    <location>
        <begin position="33"/>
        <end position="52"/>
    </location>
</feature>
<dbReference type="InterPro" id="IPR007262">
    <property type="entry name" value="Vps55/LEPROT"/>
</dbReference>
<protein>
    <recommendedName>
        <fullName evidence="10">Leptin receptor overlapping transcript-like 1</fullName>
    </recommendedName>
</protein>
<keyword evidence="9" id="KW-1185">Reference proteome</keyword>
<evidence type="ECO:0000256" key="5">
    <source>
        <dbReference type="ARBA" id="ARBA00023136"/>
    </source>
</evidence>
<dbReference type="PANTHER" id="PTHR12050:SF0">
    <property type="entry name" value="RH04491P"/>
    <property type="match status" value="1"/>
</dbReference>
<keyword evidence="5 6" id="KW-0472">Membrane</keyword>
<keyword evidence="4 6" id="KW-1133">Transmembrane helix</keyword>
<proteinExistence type="inferred from homology"/>
<evidence type="ECO:0000256" key="6">
    <source>
        <dbReference type="SAM" id="Phobius"/>
    </source>
</evidence>
<feature type="chain" id="PRO_5042104492" description="Leptin receptor overlapping transcript-like 1" evidence="7">
    <location>
        <begin position="18"/>
        <end position="98"/>
    </location>
</feature>
<evidence type="ECO:0000256" key="7">
    <source>
        <dbReference type="SAM" id="SignalP"/>
    </source>
</evidence>
<dbReference type="Pfam" id="PF04133">
    <property type="entry name" value="Vps55"/>
    <property type="match status" value="1"/>
</dbReference>
<sequence length="98" mass="10807">MFVLIFYVLSPIPMAIARHYQDSVDSTNALVEVAIFITTGIVVSAFGLPIILAHSPQHEPLIQWGACALILTGNSIVFFTILGYFYLFCGDGFSYDGW</sequence>
<evidence type="ECO:0008006" key="10">
    <source>
        <dbReference type="Google" id="ProtNLM"/>
    </source>
</evidence>
<feature type="transmembrane region" description="Helical" evidence="6">
    <location>
        <begin position="64"/>
        <end position="88"/>
    </location>
</feature>
<dbReference type="GO" id="GO:0016020">
    <property type="term" value="C:membrane"/>
    <property type="evidence" value="ECO:0007669"/>
    <property type="project" value="UniProtKB-SubCell"/>
</dbReference>
<dbReference type="GO" id="GO:0005768">
    <property type="term" value="C:endosome"/>
    <property type="evidence" value="ECO:0007669"/>
    <property type="project" value="TreeGrafter"/>
</dbReference>
<evidence type="ECO:0000256" key="3">
    <source>
        <dbReference type="ARBA" id="ARBA00022692"/>
    </source>
</evidence>
<dbReference type="GO" id="GO:0032511">
    <property type="term" value="P:late endosome to vacuole transport via multivesicular body sorting pathway"/>
    <property type="evidence" value="ECO:0007669"/>
    <property type="project" value="TreeGrafter"/>
</dbReference>
<evidence type="ECO:0000256" key="1">
    <source>
        <dbReference type="ARBA" id="ARBA00004141"/>
    </source>
</evidence>
<organism evidence="8 9">
    <name type="scientific">Ridgeia piscesae</name>
    <name type="common">Tubeworm</name>
    <dbReference type="NCBI Taxonomy" id="27915"/>
    <lineage>
        <taxon>Eukaryota</taxon>
        <taxon>Metazoa</taxon>
        <taxon>Spiralia</taxon>
        <taxon>Lophotrochozoa</taxon>
        <taxon>Annelida</taxon>
        <taxon>Polychaeta</taxon>
        <taxon>Sedentaria</taxon>
        <taxon>Canalipalpata</taxon>
        <taxon>Sabellida</taxon>
        <taxon>Siboglinidae</taxon>
        <taxon>Ridgeia</taxon>
    </lineage>
</organism>
<evidence type="ECO:0000256" key="4">
    <source>
        <dbReference type="ARBA" id="ARBA00022989"/>
    </source>
</evidence>